<dbReference type="InterPro" id="IPR029058">
    <property type="entry name" value="AB_hydrolase_fold"/>
</dbReference>
<reference evidence="2 3" key="1">
    <citation type="submission" date="2016-03" db="EMBL/GenBank/DDBJ databases">
        <title>Complete genome sequence of a soil Actinobacterium, Nocardioides dokdonensis FR1436.</title>
        <authorList>
            <person name="Kwon S.-K."/>
            <person name="Kim K."/>
            <person name="Kim J.F."/>
        </authorList>
    </citation>
    <scope>NUCLEOTIDE SEQUENCE [LARGE SCALE GENOMIC DNA]</scope>
    <source>
        <strain evidence="2 3">FR1436</strain>
    </source>
</reference>
<evidence type="ECO:0000313" key="3">
    <source>
        <dbReference type="Proteomes" id="UP000077868"/>
    </source>
</evidence>
<feature type="domain" description="AB hydrolase-1" evidence="1">
    <location>
        <begin position="83"/>
        <end position="343"/>
    </location>
</feature>
<dbReference type="EMBL" id="CP015079">
    <property type="protein sequence ID" value="ANH38399.1"/>
    <property type="molecule type" value="Genomic_DNA"/>
</dbReference>
<dbReference type="Gene3D" id="3.40.50.1820">
    <property type="entry name" value="alpha/beta hydrolase"/>
    <property type="match status" value="1"/>
</dbReference>
<dbReference type="InterPro" id="IPR000073">
    <property type="entry name" value="AB_hydrolase_1"/>
</dbReference>
<evidence type="ECO:0000313" key="2">
    <source>
        <dbReference type="EMBL" id="ANH38399.1"/>
    </source>
</evidence>
<keyword evidence="3" id="KW-1185">Reference proteome</keyword>
<name>A0A1A9GJD1_9ACTN</name>
<sequence>MSRARRVLGVAGAVAGVAAAGTAAELVRRRRDIASRDALDATPLGSLRAPGRTVIADDGVPLHVEVDELDPEAAADQRSDLTIIFVHGYALSMGCWHFQRAAYRGLVRSVFYDQRSHGRSGRSSMENATIDQLGSDLARVLEEQVPEGPVVLVGHSMGGMTIVALAEQHPELFGSRVVGVGLVSTTAGGLDVGRLLLPVVPAKLAGPRLGRALGKAMVPIARGHRVIDLARRWGASMAMIGTDLFAFGGEVPESYVRFVDRMLAETPFEVVAEFFPSFSELDKFHVVDVLSRVPVSIICGTADRMTSIGHSRKLHARIQGSSLLEVAGAGHMVVMESHDQVNAELDQLLAAAAERAARP</sequence>
<evidence type="ECO:0000259" key="1">
    <source>
        <dbReference type="Pfam" id="PF12697"/>
    </source>
</evidence>
<dbReference type="Pfam" id="PF12697">
    <property type="entry name" value="Abhydrolase_6"/>
    <property type="match status" value="1"/>
</dbReference>
<dbReference type="GO" id="GO:0047570">
    <property type="term" value="F:3-oxoadipate enol-lactonase activity"/>
    <property type="evidence" value="ECO:0007669"/>
    <property type="project" value="UniProtKB-EC"/>
</dbReference>
<dbReference type="PANTHER" id="PTHR43433">
    <property type="entry name" value="HYDROLASE, ALPHA/BETA FOLD FAMILY PROTEIN"/>
    <property type="match status" value="1"/>
</dbReference>
<proteinExistence type="predicted"/>
<gene>
    <name evidence="2" type="primary">catD_2</name>
    <name evidence="2" type="ORF">I601_1970</name>
</gene>
<dbReference type="OrthoDB" id="5422338at2"/>
<accession>A0A1A9GJD1</accession>
<keyword evidence="2" id="KW-0378">Hydrolase</keyword>
<protein>
    <submittedName>
        <fullName evidence="2">3-oxoadipate enol-lactonase 2</fullName>
        <ecNumber evidence="2">3.1.1.24</ecNumber>
    </submittedName>
</protein>
<dbReference type="SUPFAM" id="SSF53474">
    <property type="entry name" value="alpha/beta-Hydrolases"/>
    <property type="match status" value="1"/>
</dbReference>
<dbReference type="KEGG" id="ndk:I601_1970"/>
<dbReference type="PATRIC" id="fig|1300347.3.peg.1970"/>
<dbReference type="AlphaFoldDB" id="A0A1A9GJD1"/>
<dbReference type="Proteomes" id="UP000077868">
    <property type="component" value="Chromosome"/>
</dbReference>
<dbReference type="STRING" id="1300347.I601_1970"/>
<dbReference type="RefSeq" id="WP_068108808.1">
    <property type="nucleotide sequence ID" value="NZ_CP015079.1"/>
</dbReference>
<dbReference type="InterPro" id="IPR050471">
    <property type="entry name" value="AB_hydrolase"/>
</dbReference>
<dbReference type="PANTHER" id="PTHR43433:SF1">
    <property type="entry name" value="BLL5160 PROTEIN"/>
    <property type="match status" value="1"/>
</dbReference>
<organism evidence="2 3">
    <name type="scientific">Nocardioides dokdonensis FR1436</name>
    <dbReference type="NCBI Taxonomy" id="1300347"/>
    <lineage>
        <taxon>Bacteria</taxon>
        <taxon>Bacillati</taxon>
        <taxon>Actinomycetota</taxon>
        <taxon>Actinomycetes</taxon>
        <taxon>Propionibacteriales</taxon>
        <taxon>Nocardioidaceae</taxon>
        <taxon>Nocardioides</taxon>
    </lineage>
</organism>
<dbReference type="EC" id="3.1.1.24" evidence="2"/>